<organism evidence="9 10">
    <name type="scientific">Crocuta crocuta</name>
    <name type="common">Spotted hyena</name>
    <dbReference type="NCBI Taxonomy" id="9678"/>
    <lineage>
        <taxon>Eukaryota</taxon>
        <taxon>Metazoa</taxon>
        <taxon>Chordata</taxon>
        <taxon>Craniata</taxon>
        <taxon>Vertebrata</taxon>
        <taxon>Euteleostomi</taxon>
        <taxon>Mammalia</taxon>
        <taxon>Eutheria</taxon>
        <taxon>Laurasiatheria</taxon>
        <taxon>Carnivora</taxon>
        <taxon>Feliformia</taxon>
        <taxon>Hyaenidae</taxon>
        <taxon>Crocuta</taxon>
    </lineage>
</organism>
<comment type="caution">
    <text evidence="9">The sequence shown here is derived from an EMBL/GenBank/DDBJ whole genome shotgun (WGS) entry which is preliminary data.</text>
</comment>
<keyword evidence="10" id="KW-1185">Reference proteome</keyword>
<evidence type="ECO:0000259" key="8">
    <source>
        <dbReference type="PROSITE" id="PS50234"/>
    </source>
</evidence>
<feature type="non-terminal residue" evidence="9">
    <location>
        <position position="191"/>
    </location>
</feature>
<dbReference type="GO" id="GO:0046872">
    <property type="term" value="F:metal ion binding"/>
    <property type="evidence" value="ECO:0007669"/>
    <property type="project" value="UniProtKB-KW"/>
</dbReference>
<dbReference type="Pfam" id="PF00092">
    <property type="entry name" value="VWA"/>
    <property type="match status" value="1"/>
</dbReference>
<comment type="subcellular location">
    <subcellularLocation>
        <location evidence="1">Membrane</location>
        <topology evidence="1">Single-pass type I membrane protein</topology>
    </subcellularLocation>
</comment>
<accession>A0A6G1AC10</accession>
<dbReference type="GO" id="GO:0004888">
    <property type="term" value="F:transmembrane signaling receptor activity"/>
    <property type="evidence" value="ECO:0007669"/>
    <property type="project" value="TreeGrafter"/>
</dbReference>
<dbReference type="PANTHER" id="PTHR16059:SF16">
    <property type="entry name" value="ANTHRAX TOXIN RECEPTOR-LIKE"/>
    <property type="match status" value="1"/>
</dbReference>
<evidence type="ECO:0000256" key="7">
    <source>
        <dbReference type="ARBA" id="ARBA00023136"/>
    </source>
</evidence>
<sequence length="191" mass="21270">HSCFFIFRSGSVNNNWMDIYNLVEDLVKKFENPKMRISFITYSTEGHTIMKLSSDKNVIRDGLSKLRNIVPTGATNMHEGFKKANEQIREANSGEEKVSSMIISLTDGTLEPAAFDETKSEAAKSREMGSTVYAIGVKDYQKDQLLEIADSPQHMIGVNNGFKELKYVVEPLSSKACIEITDVEPSSFCAG</sequence>
<evidence type="ECO:0000256" key="1">
    <source>
        <dbReference type="ARBA" id="ARBA00004479"/>
    </source>
</evidence>
<dbReference type="GO" id="GO:0009986">
    <property type="term" value="C:cell surface"/>
    <property type="evidence" value="ECO:0007669"/>
    <property type="project" value="TreeGrafter"/>
</dbReference>
<evidence type="ECO:0000313" key="9">
    <source>
        <dbReference type="EMBL" id="KAF0872753.1"/>
    </source>
</evidence>
<keyword evidence="6" id="KW-1133">Transmembrane helix</keyword>
<dbReference type="EMBL" id="VOAJ01006355">
    <property type="protein sequence ID" value="KAF0872753.1"/>
    <property type="molecule type" value="Genomic_DNA"/>
</dbReference>
<feature type="non-terminal residue" evidence="9">
    <location>
        <position position="1"/>
    </location>
</feature>
<keyword evidence="7" id="KW-0472">Membrane</keyword>
<evidence type="ECO:0000256" key="3">
    <source>
        <dbReference type="ARBA" id="ARBA00022692"/>
    </source>
</evidence>
<dbReference type="SUPFAM" id="SSF53300">
    <property type="entry name" value="vWA-like"/>
    <property type="match status" value="1"/>
</dbReference>
<dbReference type="GO" id="GO:0005886">
    <property type="term" value="C:plasma membrane"/>
    <property type="evidence" value="ECO:0007669"/>
    <property type="project" value="TreeGrafter"/>
</dbReference>
<evidence type="ECO:0000256" key="4">
    <source>
        <dbReference type="ARBA" id="ARBA00022723"/>
    </source>
</evidence>
<evidence type="ECO:0000313" key="10">
    <source>
        <dbReference type="Proteomes" id="UP000475037"/>
    </source>
</evidence>
<dbReference type="PROSITE" id="PS50234">
    <property type="entry name" value="VWFA"/>
    <property type="match status" value="1"/>
</dbReference>
<dbReference type="FunFam" id="3.40.50.410:FF:000024">
    <property type="entry name" value="Anthrax toxin receptor"/>
    <property type="match status" value="1"/>
</dbReference>
<reference evidence="9 10" key="1">
    <citation type="submission" date="2019-11" db="EMBL/GenBank/DDBJ databases">
        <authorList>
            <person name="Yang C."/>
            <person name="Li F."/>
        </authorList>
    </citation>
    <scope>NUCLEOTIDE SEQUENCE [LARGE SCALE GENOMIC DNA]</scope>
    <source>
        <strain evidence="9">KB4526</strain>
        <tissue evidence="9">Muscle</tissue>
    </source>
</reference>
<evidence type="ECO:0000256" key="2">
    <source>
        <dbReference type="ARBA" id="ARBA00008095"/>
    </source>
</evidence>
<dbReference type="AlphaFoldDB" id="A0A6G1AC10"/>
<proteinExistence type="inferred from homology"/>
<dbReference type="Proteomes" id="UP000475037">
    <property type="component" value="Unassembled WGS sequence"/>
</dbReference>
<keyword evidence="4" id="KW-0479">Metal-binding</keyword>
<keyword evidence="3" id="KW-0812">Transmembrane</keyword>
<comment type="similarity">
    <text evidence="2">Belongs to the ATR family.</text>
</comment>
<protein>
    <submittedName>
        <fullName evidence="9">ANXA8 protein</fullName>
    </submittedName>
</protein>
<dbReference type="SMART" id="SM00327">
    <property type="entry name" value="VWA"/>
    <property type="match status" value="1"/>
</dbReference>
<gene>
    <name evidence="9" type="primary">Anxa8_0</name>
    <name evidence="9" type="ORF">FOF47_R03096</name>
</gene>
<keyword evidence="5" id="KW-0732">Signal</keyword>
<dbReference type="InterPro" id="IPR002035">
    <property type="entry name" value="VWF_A"/>
</dbReference>
<evidence type="ECO:0000256" key="5">
    <source>
        <dbReference type="ARBA" id="ARBA00022729"/>
    </source>
</evidence>
<dbReference type="Gene3D" id="3.40.50.410">
    <property type="entry name" value="von Willebrand factor, type A domain"/>
    <property type="match status" value="1"/>
</dbReference>
<evidence type="ECO:0000256" key="6">
    <source>
        <dbReference type="ARBA" id="ARBA00022989"/>
    </source>
</evidence>
<dbReference type="PANTHER" id="PTHR16059">
    <property type="entry name" value="ANTHRAX TOXIN RECEPTOR"/>
    <property type="match status" value="1"/>
</dbReference>
<feature type="domain" description="VWFA" evidence="8">
    <location>
        <begin position="1"/>
        <end position="172"/>
    </location>
</feature>
<dbReference type="InterPro" id="IPR036465">
    <property type="entry name" value="vWFA_dom_sf"/>
</dbReference>
<name>A0A6G1AC10_CROCR</name>